<keyword evidence="9" id="KW-1185">Reference proteome</keyword>
<name>A0A4R9AFN2_9MICO</name>
<evidence type="ECO:0000313" key="9">
    <source>
        <dbReference type="Proteomes" id="UP000298170"/>
    </source>
</evidence>
<dbReference type="Pfam" id="PF02803">
    <property type="entry name" value="Thiolase_C"/>
    <property type="match status" value="1"/>
</dbReference>
<dbReference type="InterPro" id="IPR020617">
    <property type="entry name" value="Thiolase_C"/>
</dbReference>
<dbReference type="AlphaFoldDB" id="A0A4R9AFN2"/>
<evidence type="ECO:0000256" key="2">
    <source>
        <dbReference type="ARBA" id="ARBA00022679"/>
    </source>
</evidence>
<dbReference type="PANTHER" id="PTHR43365">
    <property type="entry name" value="BLR7806 PROTEIN"/>
    <property type="match status" value="1"/>
</dbReference>
<dbReference type="PIRSF" id="PIRSF000429">
    <property type="entry name" value="Ac-CoA_Ac_transf"/>
    <property type="match status" value="1"/>
</dbReference>
<dbReference type="Proteomes" id="UP000298170">
    <property type="component" value="Unassembled WGS sequence"/>
</dbReference>
<evidence type="ECO:0000313" key="8">
    <source>
        <dbReference type="EMBL" id="TFD59049.1"/>
    </source>
</evidence>
<protein>
    <submittedName>
        <fullName evidence="8">Thiolase family protein</fullName>
    </submittedName>
</protein>
<keyword evidence="3 5" id="KW-0012">Acyltransferase</keyword>
<evidence type="ECO:0000259" key="7">
    <source>
        <dbReference type="Pfam" id="PF02803"/>
    </source>
</evidence>
<sequence length="394" mass="40897">MSNEAVIVDVLRTPSGRGKPGGALDGIHPADLLATVLRELVGRNNLDPALVDDVIGGCVSQVGEQSNNVTRTALLSAGFPDTVPGTTIDRQCGSSQQATAFAAQAVMSGSADIVIACGVESMSRVPLGSSVGSQDPYGTLMHERYPDGLVNQGVSAELINQKWNLGRDALDSYAARSHRLAAAAAERGDFAGEIVTVTRPDGSVVSEDETIRAGTSHASLAGLRPAFRTDALAARFPKLGWHVTAGNSSPLTDGASATLIMSAKRAAQLGLNPRARFHSFTVVGSDPLLMLTGVIPATQRILSRAGLSIDDIDAYEINEAFASVPLAWLRETGADPDCLNPRGGAIALGHALGSSGTRLLGTLLNHLEMTGGRWGLQAMCEGGGMANATLIERL</sequence>
<keyword evidence="2 5" id="KW-0808">Transferase</keyword>
<dbReference type="CDD" id="cd00751">
    <property type="entry name" value="thiolase"/>
    <property type="match status" value="1"/>
</dbReference>
<accession>A0A4R9AFN2</accession>
<reference evidence="8 9" key="1">
    <citation type="submission" date="2019-03" db="EMBL/GenBank/DDBJ databases">
        <title>Genomics of glacier-inhabiting Cryobacterium strains.</title>
        <authorList>
            <person name="Liu Q."/>
            <person name="Xin Y.-H."/>
        </authorList>
    </citation>
    <scope>NUCLEOTIDE SEQUENCE [LARGE SCALE GENOMIC DNA]</scope>
    <source>
        <strain evidence="8 9">Sr39</strain>
    </source>
</reference>
<evidence type="ECO:0000256" key="1">
    <source>
        <dbReference type="ARBA" id="ARBA00010982"/>
    </source>
</evidence>
<proteinExistence type="inferred from homology"/>
<dbReference type="NCBIfam" id="TIGR01930">
    <property type="entry name" value="AcCoA-C-Actrans"/>
    <property type="match status" value="1"/>
</dbReference>
<dbReference type="EMBL" id="SOHJ01000011">
    <property type="protein sequence ID" value="TFD59049.1"/>
    <property type="molecule type" value="Genomic_DNA"/>
</dbReference>
<gene>
    <name evidence="8" type="ORF">E3T39_11875</name>
</gene>
<dbReference type="SUPFAM" id="SSF53901">
    <property type="entry name" value="Thiolase-like"/>
    <property type="match status" value="2"/>
</dbReference>
<evidence type="ECO:0000256" key="4">
    <source>
        <dbReference type="PIRSR" id="PIRSR000429-1"/>
    </source>
</evidence>
<dbReference type="OrthoDB" id="1402717at2"/>
<dbReference type="PANTHER" id="PTHR43365:SF1">
    <property type="entry name" value="ACETYL-COA C-ACYLTRANSFERASE"/>
    <property type="match status" value="1"/>
</dbReference>
<dbReference type="Pfam" id="PF00108">
    <property type="entry name" value="Thiolase_N"/>
    <property type="match status" value="1"/>
</dbReference>
<dbReference type="Gene3D" id="3.40.47.10">
    <property type="match status" value="2"/>
</dbReference>
<dbReference type="GO" id="GO:0016747">
    <property type="term" value="F:acyltransferase activity, transferring groups other than amino-acyl groups"/>
    <property type="evidence" value="ECO:0007669"/>
    <property type="project" value="InterPro"/>
</dbReference>
<feature type="active site" description="Acyl-thioester intermediate" evidence="4">
    <location>
        <position position="92"/>
    </location>
</feature>
<evidence type="ECO:0000256" key="3">
    <source>
        <dbReference type="ARBA" id="ARBA00023315"/>
    </source>
</evidence>
<evidence type="ECO:0000256" key="5">
    <source>
        <dbReference type="RuleBase" id="RU003557"/>
    </source>
</evidence>
<comment type="similarity">
    <text evidence="1 5">Belongs to the thiolase-like superfamily. Thiolase family.</text>
</comment>
<evidence type="ECO:0000259" key="6">
    <source>
        <dbReference type="Pfam" id="PF00108"/>
    </source>
</evidence>
<feature type="domain" description="Thiolase N-terminal" evidence="6">
    <location>
        <begin position="6"/>
        <end position="263"/>
    </location>
</feature>
<comment type="caution">
    <text evidence="8">The sequence shown here is derived from an EMBL/GenBank/DDBJ whole genome shotgun (WGS) entry which is preliminary data.</text>
</comment>
<dbReference type="InterPro" id="IPR016039">
    <property type="entry name" value="Thiolase-like"/>
</dbReference>
<organism evidence="8 9">
    <name type="scientific">Cryobacterium suzukii</name>
    <dbReference type="NCBI Taxonomy" id="1259198"/>
    <lineage>
        <taxon>Bacteria</taxon>
        <taxon>Bacillati</taxon>
        <taxon>Actinomycetota</taxon>
        <taxon>Actinomycetes</taxon>
        <taxon>Micrococcales</taxon>
        <taxon>Microbacteriaceae</taxon>
        <taxon>Cryobacterium</taxon>
    </lineage>
</organism>
<dbReference type="InterPro" id="IPR020616">
    <property type="entry name" value="Thiolase_N"/>
</dbReference>
<feature type="domain" description="Thiolase C-terminal" evidence="7">
    <location>
        <begin position="272"/>
        <end position="393"/>
    </location>
</feature>
<feature type="active site" description="Proton acceptor" evidence="4">
    <location>
        <position position="380"/>
    </location>
</feature>
<feature type="active site" description="Proton acceptor" evidence="4">
    <location>
        <position position="350"/>
    </location>
</feature>
<dbReference type="InterPro" id="IPR002155">
    <property type="entry name" value="Thiolase"/>
</dbReference>
<dbReference type="RefSeq" id="WP_134515528.1">
    <property type="nucleotide sequence ID" value="NZ_SOHJ01000011.1"/>
</dbReference>